<comment type="similarity">
    <text evidence="1">Belongs to the hemerythrin family.</text>
</comment>
<dbReference type="NCBIfam" id="TIGR02481">
    <property type="entry name" value="hemeryth_dom"/>
    <property type="match status" value="1"/>
</dbReference>
<dbReference type="PROSITE" id="PS00550">
    <property type="entry name" value="HEMERYTHRINS"/>
    <property type="match status" value="1"/>
</dbReference>
<comment type="caution">
    <text evidence="5">The sequence shown here is derived from an EMBL/GenBank/DDBJ whole genome shotgun (WGS) entry which is preliminary data.</text>
</comment>
<dbReference type="InterPro" id="IPR035938">
    <property type="entry name" value="Hemerythrin-like_sf"/>
</dbReference>
<sequence length="128" mass="15616">MELFSYMKNHFDDEEEYMREIKYPYLDEHIIMHKNIVKSMKSLLYECCSTNELKNELYNIVSSWFFNHFSIHDMKIRDYVQNSSNQNLSKQNEMIKSEEIFEYTCDCIGIIHKVNYDLHMKINYLNIS</sequence>
<dbReference type="GO" id="GO:0005344">
    <property type="term" value="F:oxygen carrier activity"/>
    <property type="evidence" value="ECO:0007669"/>
    <property type="project" value="UniProtKB-KW"/>
</dbReference>
<dbReference type="SUPFAM" id="SSF47188">
    <property type="entry name" value="Hemerythrin-like"/>
    <property type="match status" value="1"/>
</dbReference>
<evidence type="ECO:0000313" key="6">
    <source>
        <dbReference type="Proteomes" id="UP000559808"/>
    </source>
</evidence>
<keyword evidence="4" id="KW-0408">Iron</keyword>
<dbReference type="PANTHER" id="PTHR37164:SF1">
    <property type="entry name" value="BACTERIOHEMERYTHRIN"/>
    <property type="match status" value="1"/>
</dbReference>
<dbReference type="AlphaFoldDB" id="A0A5L4NLT6"/>
<name>A0A5L4NLT6_CAMLA</name>
<dbReference type="GO" id="GO:0046872">
    <property type="term" value="F:metal ion binding"/>
    <property type="evidence" value="ECO:0007669"/>
    <property type="project" value="UniProtKB-KW"/>
</dbReference>
<reference evidence="5 6" key="1">
    <citation type="submission" date="2018-05" db="EMBL/GenBank/DDBJ databases">
        <authorList>
            <consortium name="PulseNet: The National Subtyping Network for Foodborne Disease Surveillance"/>
            <person name="Tarr C.L."/>
            <person name="Trees E."/>
            <person name="Katz L.S."/>
            <person name="Carleton-Romer H.A."/>
            <person name="Stroika S."/>
            <person name="Kucerova Z."/>
            <person name="Roache K.F."/>
            <person name="Sabol A.L."/>
            <person name="Besser J."/>
            <person name="Gerner-Smidt P."/>
        </authorList>
    </citation>
    <scope>NUCLEOTIDE SEQUENCE [LARGE SCALE GENOMIC DNA]</scope>
    <source>
        <strain evidence="5 6">D6489</strain>
    </source>
</reference>
<accession>A0A5L4NLT6</accession>
<gene>
    <name evidence="5" type="ORF">YZ34_03780</name>
</gene>
<dbReference type="InterPro" id="IPR012827">
    <property type="entry name" value="Hemerythrin_metal-bd"/>
</dbReference>
<protein>
    <submittedName>
        <fullName evidence="5">Uncharacterized protein</fullName>
    </submittedName>
</protein>
<dbReference type="EMBL" id="AABOWU010000006">
    <property type="protein sequence ID" value="EAI3914138.1"/>
    <property type="molecule type" value="Genomic_DNA"/>
</dbReference>
<dbReference type="Gene3D" id="1.20.120.50">
    <property type="entry name" value="Hemerythrin-like"/>
    <property type="match status" value="1"/>
</dbReference>
<dbReference type="InterPro" id="IPR016131">
    <property type="entry name" value="Haemerythrin_Fe_BS"/>
</dbReference>
<evidence type="ECO:0000256" key="4">
    <source>
        <dbReference type="ARBA" id="ARBA00023004"/>
    </source>
</evidence>
<keyword evidence="3" id="KW-0479">Metal-binding</keyword>
<keyword evidence="2" id="KW-0561">Oxygen transport</keyword>
<evidence type="ECO:0000313" key="5">
    <source>
        <dbReference type="EMBL" id="EAI3914138.1"/>
    </source>
</evidence>
<evidence type="ECO:0000256" key="2">
    <source>
        <dbReference type="ARBA" id="ARBA00022621"/>
    </source>
</evidence>
<keyword evidence="2" id="KW-0813">Transport</keyword>
<organism evidence="5 6">
    <name type="scientific">Campylobacter lari</name>
    <dbReference type="NCBI Taxonomy" id="201"/>
    <lineage>
        <taxon>Bacteria</taxon>
        <taxon>Pseudomonadati</taxon>
        <taxon>Campylobacterota</taxon>
        <taxon>Epsilonproteobacteria</taxon>
        <taxon>Campylobacterales</taxon>
        <taxon>Campylobacteraceae</taxon>
        <taxon>Campylobacter</taxon>
    </lineage>
</organism>
<dbReference type="PANTHER" id="PTHR37164">
    <property type="entry name" value="BACTERIOHEMERYTHRIN"/>
    <property type="match status" value="1"/>
</dbReference>
<evidence type="ECO:0000256" key="3">
    <source>
        <dbReference type="ARBA" id="ARBA00022723"/>
    </source>
</evidence>
<dbReference type="Proteomes" id="UP000559808">
    <property type="component" value="Unassembled WGS sequence"/>
</dbReference>
<evidence type="ECO:0000256" key="1">
    <source>
        <dbReference type="ARBA" id="ARBA00010587"/>
    </source>
</evidence>
<dbReference type="CDD" id="cd12107">
    <property type="entry name" value="Hemerythrin"/>
    <property type="match status" value="1"/>
</dbReference>
<proteinExistence type="inferred from homology"/>
<dbReference type="InterPro" id="IPR050669">
    <property type="entry name" value="Hemerythrin"/>
</dbReference>